<name>A0ABS1DGH8_9PROT</name>
<dbReference type="InterPro" id="IPR018550">
    <property type="entry name" value="Lipid-A_deacylase-rel"/>
</dbReference>
<dbReference type="Proteomes" id="UP001296873">
    <property type="component" value="Unassembled WGS sequence"/>
</dbReference>
<sequence length="187" mass="19981">MTTIGGGARAAIAAACLAVGLIAGPAYAQNDGVRDHLDLSVGYFDVIDHDMQATEFGALYRPGVRYFEMDARPGDIWRGIGPQIGASINTDGGALGQVGLFLDIRPADNLVIWPGASLAAWEERDSRDLGGTFQFASQLYLGYRLPWEDLVGVSFRHVSNAGLHDSNPGADTLFLSYTVSFAPLFAD</sequence>
<reference evidence="2 3" key="1">
    <citation type="journal article" date="2020" name="Microorganisms">
        <title>Osmotic Adaptation and Compatible Solute Biosynthesis of Phototrophic Bacteria as Revealed from Genome Analyses.</title>
        <authorList>
            <person name="Imhoff J.F."/>
            <person name="Rahn T."/>
            <person name="Kunzel S."/>
            <person name="Keller A."/>
            <person name="Neulinger S.C."/>
        </authorList>
    </citation>
    <scope>NUCLEOTIDE SEQUENCE [LARGE SCALE GENOMIC DNA]</scope>
    <source>
        <strain evidence="2 3">DSM 9895</strain>
    </source>
</reference>
<dbReference type="Pfam" id="PF09411">
    <property type="entry name" value="PagL"/>
    <property type="match status" value="1"/>
</dbReference>
<feature type="signal peptide" evidence="1">
    <location>
        <begin position="1"/>
        <end position="28"/>
    </location>
</feature>
<feature type="chain" id="PRO_5046856898" description="Acyloxyacyl hydrolase" evidence="1">
    <location>
        <begin position="29"/>
        <end position="187"/>
    </location>
</feature>
<evidence type="ECO:0008006" key="4">
    <source>
        <dbReference type="Google" id="ProtNLM"/>
    </source>
</evidence>
<evidence type="ECO:0000313" key="3">
    <source>
        <dbReference type="Proteomes" id="UP001296873"/>
    </source>
</evidence>
<keyword evidence="1" id="KW-0732">Signal</keyword>
<comment type="caution">
    <text evidence="2">The sequence shown here is derived from an EMBL/GenBank/DDBJ whole genome shotgun (WGS) entry which is preliminary data.</text>
</comment>
<dbReference type="Gene3D" id="2.40.160.20">
    <property type="match status" value="1"/>
</dbReference>
<dbReference type="EMBL" id="NRRL01000031">
    <property type="protein sequence ID" value="MBK1668828.1"/>
    <property type="molecule type" value="Genomic_DNA"/>
</dbReference>
<proteinExistence type="predicted"/>
<organism evidence="2 3">
    <name type="scientific">Rhodovibrio sodomensis</name>
    <dbReference type="NCBI Taxonomy" id="1088"/>
    <lineage>
        <taxon>Bacteria</taxon>
        <taxon>Pseudomonadati</taxon>
        <taxon>Pseudomonadota</taxon>
        <taxon>Alphaproteobacteria</taxon>
        <taxon>Rhodospirillales</taxon>
        <taxon>Rhodovibrionaceae</taxon>
        <taxon>Rhodovibrio</taxon>
    </lineage>
</organism>
<dbReference type="RefSeq" id="WP_200341149.1">
    <property type="nucleotide sequence ID" value="NZ_NRRL01000031.1"/>
</dbReference>
<protein>
    <recommendedName>
        <fullName evidence="4">Acyloxyacyl hydrolase</fullName>
    </recommendedName>
</protein>
<keyword evidence="3" id="KW-1185">Reference proteome</keyword>
<accession>A0ABS1DGH8</accession>
<gene>
    <name evidence="2" type="ORF">CKO28_12380</name>
</gene>
<evidence type="ECO:0000256" key="1">
    <source>
        <dbReference type="SAM" id="SignalP"/>
    </source>
</evidence>
<evidence type="ECO:0000313" key="2">
    <source>
        <dbReference type="EMBL" id="MBK1668828.1"/>
    </source>
</evidence>